<dbReference type="AlphaFoldDB" id="A0AAP0BJA1"/>
<name>A0AAP0BJA1_9ASPA</name>
<gene>
    <name evidence="1" type="ORF">KSP39_PZI009881</name>
</gene>
<accession>A0AAP0BJA1</accession>
<dbReference type="Proteomes" id="UP001418222">
    <property type="component" value="Unassembled WGS sequence"/>
</dbReference>
<organism evidence="1 2">
    <name type="scientific">Platanthera zijinensis</name>
    <dbReference type="NCBI Taxonomy" id="2320716"/>
    <lineage>
        <taxon>Eukaryota</taxon>
        <taxon>Viridiplantae</taxon>
        <taxon>Streptophyta</taxon>
        <taxon>Embryophyta</taxon>
        <taxon>Tracheophyta</taxon>
        <taxon>Spermatophyta</taxon>
        <taxon>Magnoliopsida</taxon>
        <taxon>Liliopsida</taxon>
        <taxon>Asparagales</taxon>
        <taxon>Orchidaceae</taxon>
        <taxon>Orchidoideae</taxon>
        <taxon>Orchideae</taxon>
        <taxon>Orchidinae</taxon>
        <taxon>Platanthera</taxon>
    </lineage>
</organism>
<keyword evidence="2" id="KW-1185">Reference proteome</keyword>
<dbReference type="EMBL" id="JBBWWQ010000008">
    <property type="protein sequence ID" value="KAK8941122.1"/>
    <property type="molecule type" value="Genomic_DNA"/>
</dbReference>
<comment type="caution">
    <text evidence="1">The sequence shown here is derived from an EMBL/GenBank/DDBJ whole genome shotgun (WGS) entry which is preliminary data.</text>
</comment>
<sequence>MLSYSLRRAEELVQHLLKNAEKEAQYGYMRYLIFMVFDWLLRTRATASLRSMSFIDYGPKLLESSKTILFAPSSMGNS</sequence>
<reference evidence="1 2" key="1">
    <citation type="journal article" date="2022" name="Nat. Plants">
        <title>Genomes of leafy and leafless Platanthera orchids illuminate the evolution of mycoheterotrophy.</title>
        <authorList>
            <person name="Li M.H."/>
            <person name="Liu K.W."/>
            <person name="Li Z."/>
            <person name="Lu H.C."/>
            <person name="Ye Q.L."/>
            <person name="Zhang D."/>
            <person name="Wang J.Y."/>
            <person name="Li Y.F."/>
            <person name="Zhong Z.M."/>
            <person name="Liu X."/>
            <person name="Yu X."/>
            <person name="Liu D.K."/>
            <person name="Tu X.D."/>
            <person name="Liu B."/>
            <person name="Hao Y."/>
            <person name="Liao X.Y."/>
            <person name="Jiang Y.T."/>
            <person name="Sun W.H."/>
            <person name="Chen J."/>
            <person name="Chen Y.Q."/>
            <person name="Ai Y."/>
            <person name="Zhai J.W."/>
            <person name="Wu S.S."/>
            <person name="Zhou Z."/>
            <person name="Hsiao Y.Y."/>
            <person name="Wu W.L."/>
            <person name="Chen Y.Y."/>
            <person name="Lin Y.F."/>
            <person name="Hsu J.L."/>
            <person name="Li C.Y."/>
            <person name="Wang Z.W."/>
            <person name="Zhao X."/>
            <person name="Zhong W.Y."/>
            <person name="Ma X.K."/>
            <person name="Ma L."/>
            <person name="Huang J."/>
            <person name="Chen G.Z."/>
            <person name="Huang M.Z."/>
            <person name="Huang L."/>
            <person name="Peng D.H."/>
            <person name="Luo Y.B."/>
            <person name="Zou S.Q."/>
            <person name="Chen S.P."/>
            <person name="Lan S."/>
            <person name="Tsai W.C."/>
            <person name="Van de Peer Y."/>
            <person name="Liu Z.J."/>
        </authorList>
    </citation>
    <scope>NUCLEOTIDE SEQUENCE [LARGE SCALE GENOMIC DNA]</scope>
    <source>
        <strain evidence="1">Lor287</strain>
    </source>
</reference>
<protein>
    <submittedName>
        <fullName evidence="1">Uncharacterized protein</fullName>
    </submittedName>
</protein>
<evidence type="ECO:0000313" key="1">
    <source>
        <dbReference type="EMBL" id="KAK8941122.1"/>
    </source>
</evidence>
<proteinExistence type="predicted"/>
<evidence type="ECO:0000313" key="2">
    <source>
        <dbReference type="Proteomes" id="UP001418222"/>
    </source>
</evidence>